<gene>
    <name evidence="1" type="ORF">RchiOBHm_Chr6g0281911</name>
</gene>
<comment type="caution">
    <text evidence="1">The sequence shown here is derived from an EMBL/GenBank/DDBJ whole genome shotgun (WGS) entry which is preliminary data.</text>
</comment>
<dbReference type="Gramene" id="PRQ25287">
    <property type="protein sequence ID" value="PRQ25287"/>
    <property type="gene ID" value="RchiOBHm_Chr6g0281911"/>
</dbReference>
<dbReference type="PANTHER" id="PTHR34835:SF34">
    <property type="entry name" value="OS08G0555500 PROTEIN"/>
    <property type="match status" value="1"/>
</dbReference>
<dbReference type="Proteomes" id="UP000238479">
    <property type="component" value="Chromosome 6"/>
</dbReference>
<protein>
    <submittedName>
        <fullName evidence="1">Uncharacterized protein</fullName>
    </submittedName>
</protein>
<organism evidence="1 2">
    <name type="scientific">Rosa chinensis</name>
    <name type="common">China rose</name>
    <dbReference type="NCBI Taxonomy" id="74649"/>
    <lineage>
        <taxon>Eukaryota</taxon>
        <taxon>Viridiplantae</taxon>
        <taxon>Streptophyta</taxon>
        <taxon>Embryophyta</taxon>
        <taxon>Tracheophyta</taxon>
        <taxon>Spermatophyta</taxon>
        <taxon>Magnoliopsida</taxon>
        <taxon>eudicotyledons</taxon>
        <taxon>Gunneridae</taxon>
        <taxon>Pentapetalae</taxon>
        <taxon>rosids</taxon>
        <taxon>fabids</taxon>
        <taxon>Rosales</taxon>
        <taxon>Rosaceae</taxon>
        <taxon>Rosoideae</taxon>
        <taxon>Rosoideae incertae sedis</taxon>
        <taxon>Rosa</taxon>
    </lineage>
</organism>
<proteinExistence type="predicted"/>
<keyword evidence="2" id="KW-1185">Reference proteome</keyword>
<dbReference type="PANTHER" id="PTHR34835">
    <property type="entry name" value="OS07G0283600 PROTEIN-RELATED"/>
    <property type="match status" value="1"/>
</dbReference>
<name>A0A2P6PTN4_ROSCH</name>
<dbReference type="EMBL" id="PDCK01000044">
    <property type="protein sequence ID" value="PRQ25287.1"/>
    <property type="molecule type" value="Genomic_DNA"/>
</dbReference>
<accession>A0A2P6PTN4</accession>
<reference evidence="1 2" key="1">
    <citation type="journal article" date="2018" name="Nat. Genet.">
        <title>The Rosa genome provides new insights in the design of modern roses.</title>
        <authorList>
            <person name="Bendahmane M."/>
        </authorList>
    </citation>
    <scope>NUCLEOTIDE SEQUENCE [LARGE SCALE GENOMIC DNA]</scope>
    <source>
        <strain evidence="2">cv. Old Blush</strain>
    </source>
</reference>
<evidence type="ECO:0000313" key="2">
    <source>
        <dbReference type="Proteomes" id="UP000238479"/>
    </source>
</evidence>
<sequence>MSGCELSGKRRRLVAEIVQRPCNEGLEEKGDPSHCVAEGCEPLSSVVLKTGCNPKDFKQTCAQLSTGKTKAVDGIGFGPLTKIGCTKLNREICQMLVDNFEVEKEGCCIKIQGRSLSIRDSDFERVMGVRSGGLAVELDGWSEVIKINELTSKIFGENREISIVTLKKNILEREEVDDIVKISFVLYAFAILLCPTRPGYVERKFLIPICDTAAIGTKNWESVCFRHLVDGVLSKSNQKDRLGYMSGCMLFVQLFYFDCVGYSASMVSKSVHPVVAWTNKRCRSMIEWISAQWGSHGGCVYISNSVGAKIGENLEADYGCQLVCESVPEHVSKALFQIYGVQNEIRFVSSKMGCMEANIERVRKIIFEIGKIMREMNVGVRGQLHSYRMKTGNGNEFGSDDDGSVIGIDIEPWQKRPLSSYYDGGSWQEGAYDEAAKEG</sequence>
<evidence type="ECO:0000313" key="1">
    <source>
        <dbReference type="EMBL" id="PRQ25287.1"/>
    </source>
</evidence>
<dbReference type="AlphaFoldDB" id="A0A2P6PTN4"/>